<dbReference type="Proteomes" id="UP001066276">
    <property type="component" value="Chromosome 5"/>
</dbReference>
<feature type="compositionally biased region" description="Basic residues" evidence="1">
    <location>
        <begin position="28"/>
        <end position="47"/>
    </location>
</feature>
<evidence type="ECO:0000256" key="1">
    <source>
        <dbReference type="SAM" id="MobiDB-lite"/>
    </source>
</evidence>
<feature type="compositionally biased region" description="Basic and acidic residues" evidence="1">
    <location>
        <begin position="48"/>
        <end position="74"/>
    </location>
</feature>
<gene>
    <name evidence="2" type="ORF">NDU88_005362</name>
</gene>
<proteinExistence type="predicted"/>
<dbReference type="AlphaFoldDB" id="A0AAV7RL90"/>
<sequence>MDREVPRGSHRERRCGSREPRYVGSRKPEKKRRTTRAAHRVKGRRGKKDTGRPEESENKEDANESNTDIKEGEPANRGPLTSRDNPMEGNEGPRRQELRHVPGGAWLQQVRSFLRDRIRYIVGREEGGGGE</sequence>
<comment type="caution">
    <text evidence="2">The sequence shown here is derived from an EMBL/GenBank/DDBJ whole genome shotgun (WGS) entry which is preliminary data.</text>
</comment>
<feature type="region of interest" description="Disordered" evidence="1">
    <location>
        <begin position="1"/>
        <end position="103"/>
    </location>
</feature>
<reference evidence="2" key="1">
    <citation type="journal article" date="2022" name="bioRxiv">
        <title>Sequencing and chromosome-scale assembly of the giantPleurodeles waltlgenome.</title>
        <authorList>
            <person name="Brown T."/>
            <person name="Elewa A."/>
            <person name="Iarovenko S."/>
            <person name="Subramanian E."/>
            <person name="Araus A.J."/>
            <person name="Petzold A."/>
            <person name="Susuki M."/>
            <person name="Suzuki K.-i.T."/>
            <person name="Hayashi T."/>
            <person name="Toyoda A."/>
            <person name="Oliveira C."/>
            <person name="Osipova E."/>
            <person name="Leigh N.D."/>
            <person name="Simon A."/>
            <person name="Yun M.H."/>
        </authorList>
    </citation>
    <scope>NUCLEOTIDE SEQUENCE</scope>
    <source>
        <strain evidence="2">20211129_DDA</strain>
        <tissue evidence="2">Liver</tissue>
    </source>
</reference>
<name>A0AAV7RL90_PLEWA</name>
<organism evidence="2 3">
    <name type="scientific">Pleurodeles waltl</name>
    <name type="common">Iberian ribbed newt</name>
    <dbReference type="NCBI Taxonomy" id="8319"/>
    <lineage>
        <taxon>Eukaryota</taxon>
        <taxon>Metazoa</taxon>
        <taxon>Chordata</taxon>
        <taxon>Craniata</taxon>
        <taxon>Vertebrata</taxon>
        <taxon>Euteleostomi</taxon>
        <taxon>Amphibia</taxon>
        <taxon>Batrachia</taxon>
        <taxon>Caudata</taxon>
        <taxon>Salamandroidea</taxon>
        <taxon>Salamandridae</taxon>
        <taxon>Pleurodelinae</taxon>
        <taxon>Pleurodeles</taxon>
    </lineage>
</organism>
<protein>
    <submittedName>
        <fullName evidence="2">Uncharacterized protein</fullName>
    </submittedName>
</protein>
<dbReference type="EMBL" id="JANPWB010000009">
    <property type="protein sequence ID" value="KAJ1152587.1"/>
    <property type="molecule type" value="Genomic_DNA"/>
</dbReference>
<evidence type="ECO:0000313" key="3">
    <source>
        <dbReference type="Proteomes" id="UP001066276"/>
    </source>
</evidence>
<feature type="compositionally biased region" description="Basic and acidic residues" evidence="1">
    <location>
        <begin position="1"/>
        <end position="21"/>
    </location>
</feature>
<accession>A0AAV7RL90</accession>
<keyword evidence="3" id="KW-1185">Reference proteome</keyword>
<feature type="compositionally biased region" description="Basic and acidic residues" evidence="1">
    <location>
        <begin position="91"/>
        <end position="100"/>
    </location>
</feature>
<evidence type="ECO:0000313" key="2">
    <source>
        <dbReference type="EMBL" id="KAJ1152587.1"/>
    </source>
</evidence>